<dbReference type="STRING" id="765440.A0A0C3F8E5"/>
<dbReference type="Pfam" id="PF17862">
    <property type="entry name" value="AAA_lid_3"/>
    <property type="match status" value="1"/>
</dbReference>
<gene>
    <name evidence="8" type="ORF">PILCRDRAFT_788182</name>
</gene>
<sequence>KQILKYLFHLAQLETTFKDVCIQEKLVESLRTIVSLPLLHPTAFKTGILGREAIGGVLLYGPPGTGKTLVCRALARECGARLLQVKPSDIMDLYLGESEKAVKALFSLAYRLAPCVIFIDEVESLFKARKGDDKKWYGNIVSTYTISMDGLRSAKMNKDKGIVVVGATNRPYDLDDAVIRRLATRMMVDLPGEKEREQILRLHLKDETLGEDVILSHIASRTLCYSGSDLKNLCVSAAMASVKDAIDGFSWTPVIPSETSASVPEQADTSTATDGVESKIQIRTITLAHFKHAINEVSASSSSNSHSDLYRWHAQFGHKRVLL</sequence>
<dbReference type="Gene3D" id="1.10.8.60">
    <property type="match status" value="1"/>
</dbReference>
<dbReference type="InterPro" id="IPR051701">
    <property type="entry name" value="Mito_OM_Translocase_MSP1"/>
</dbReference>
<evidence type="ECO:0000313" key="9">
    <source>
        <dbReference type="Proteomes" id="UP000054166"/>
    </source>
</evidence>
<evidence type="ECO:0000256" key="6">
    <source>
        <dbReference type="RuleBase" id="RU003651"/>
    </source>
</evidence>
<dbReference type="GO" id="GO:0005741">
    <property type="term" value="C:mitochondrial outer membrane"/>
    <property type="evidence" value="ECO:0007669"/>
    <property type="project" value="UniProtKB-SubCell"/>
</dbReference>
<dbReference type="Proteomes" id="UP000054166">
    <property type="component" value="Unassembled WGS sequence"/>
</dbReference>
<dbReference type="PANTHER" id="PTHR45644:SF56">
    <property type="entry name" value="AAA ATPASE, PUTATIVE (AFU_ORTHOLOGUE AFUA_2G12920)-RELATED"/>
    <property type="match status" value="1"/>
</dbReference>
<accession>A0A0C3F8E5</accession>
<evidence type="ECO:0000256" key="1">
    <source>
        <dbReference type="ARBA" id="ARBA00004572"/>
    </source>
</evidence>
<evidence type="ECO:0000259" key="7">
    <source>
        <dbReference type="SMART" id="SM00382"/>
    </source>
</evidence>
<dbReference type="AlphaFoldDB" id="A0A0C3F8E5"/>
<dbReference type="InterPro" id="IPR041569">
    <property type="entry name" value="AAA_lid_3"/>
</dbReference>
<dbReference type="GO" id="GO:0016887">
    <property type="term" value="F:ATP hydrolysis activity"/>
    <property type="evidence" value="ECO:0007669"/>
    <property type="project" value="InterPro"/>
</dbReference>
<comment type="similarity">
    <text evidence="6">Belongs to the AAA ATPase family.</text>
</comment>
<protein>
    <recommendedName>
        <fullName evidence="7">AAA+ ATPase domain-containing protein</fullName>
    </recommendedName>
</protein>
<evidence type="ECO:0000256" key="4">
    <source>
        <dbReference type="ARBA" id="ARBA00022840"/>
    </source>
</evidence>
<dbReference type="EMBL" id="KN833001">
    <property type="protein sequence ID" value="KIM81035.1"/>
    <property type="molecule type" value="Genomic_DNA"/>
</dbReference>
<evidence type="ECO:0000256" key="5">
    <source>
        <dbReference type="ARBA" id="ARBA00023128"/>
    </source>
</evidence>
<dbReference type="InterPro" id="IPR003960">
    <property type="entry name" value="ATPase_AAA_CS"/>
</dbReference>
<dbReference type="Gene3D" id="3.40.50.300">
    <property type="entry name" value="P-loop containing nucleotide triphosphate hydrolases"/>
    <property type="match status" value="1"/>
</dbReference>
<dbReference type="PROSITE" id="PS00674">
    <property type="entry name" value="AAA"/>
    <property type="match status" value="1"/>
</dbReference>
<keyword evidence="2 6" id="KW-0547">Nucleotide-binding</keyword>
<reference evidence="9" key="2">
    <citation type="submission" date="2015-01" db="EMBL/GenBank/DDBJ databases">
        <title>Evolutionary Origins and Diversification of the Mycorrhizal Mutualists.</title>
        <authorList>
            <consortium name="DOE Joint Genome Institute"/>
            <consortium name="Mycorrhizal Genomics Consortium"/>
            <person name="Kohler A."/>
            <person name="Kuo A."/>
            <person name="Nagy L.G."/>
            <person name="Floudas D."/>
            <person name="Copeland A."/>
            <person name="Barry K.W."/>
            <person name="Cichocki N."/>
            <person name="Veneault-Fourrey C."/>
            <person name="LaButti K."/>
            <person name="Lindquist E.A."/>
            <person name="Lipzen A."/>
            <person name="Lundell T."/>
            <person name="Morin E."/>
            <person name="Murat C."/>
            <person name="Riley R."/>
            <person name="Ohm R."/>
            <person name="Sun H."/>
            <person name="Tunlid A."/>
            <person name="Henrissat B."/>
            <person name="Grigoriev I.V."/>
            <person name="Hibbett D.S."/>
            <person name="Martin F."/>
        </authorList>
    </citation>
    <scope>NUCLEOTIDE SEQUENCE [LARGE SCALE GENOMIC DNA]</scope>
    <source>
        <strain evidence="9">F 1598</strain>
    </source>
</reference>
<reference evidence="8 9" key="1">
    <citation type="submission" date="2014-04" db="EMBL/GenBank/DDBJ databases">
        <authorList>
            <consortium name="DOE Joint Genome Institute"/>
            <person name="Kuo A."/>
            <person name="Tarkka M."/>
            <person name="Buscot F."/>
            <person name="Kohler A."/>
            <person name="Nagy L.G."/>
            <person name="Floudas D."/>
            <person name="Copeland A."/>
            <person name="Barry K.W."/>
            <person name="Cichocki N."/>
            <person name="Veneault-Fourrey C."/>
            <person name="LaButti K."/>
            <person name="Lindquist E.A."/>
            <person name="Lipzen A."/>
            <person name="Lundell T."/>
            <person name="Morin E."/>
            <person name="Murat C."/>
            <person name="Sun H."/>
            <person name="Tunlid A."/>
            <person name="Henrissat B."/>
            <person name="Grigoriev I.V."/>
            <person name="Hibbett D.S."/>
            <person name="Martin F."/>
            <person name="Nordberg H.P."/>
            <person name="Cantor M.N."/>
            <person name="Hua S.X."/>
        </authorList>
    </citation>
    <scope>NUCLEOTIDE SEQUENCE [LARGE SCALE GENOMIC DNA]</scope>
    <source>
        <strain evidence="8 9">F 1598</strain>
    </source>
</reference>
<dbReference type="SMART" id="SM00382">
    <property type="entry name" value="AAA"/>
    <property type="match status" value="1"/>
</dbReference>
<keyword evidence="4 6" id="KW-0067">ATP-binding</keyword>
<dbReference type="OrthoDB" id="39734at2759"/>
<keyword evidence="3" id="KW-0472">Membrane</keyword>
<dbReference type="SUPFAM" id="SSF52540">
    <property type="entry name" value="P-loop containing nucleoside triphosphate hydrolases"/>
    <property type="match status" value="1"/>
</dbReference>
<feature type="non-terminal residue" evidence="8">
    <location>
        <position position="1"/>
    </location>
</feature>
<evidence type="ECO:0000256" key="3">
    <source>
        <dbReference type="ARBA" id="ARBA00022787"/>
    </source>
</evidence>
<keyword evidence="3" id="KW-1000">Mitochondrion outer membrane</keyword>
<dbReference type="HOGENOM" id="CLU_000688_21_14_1"/>
<keyword evidence="9" id="KW-1185">Reference proteome</keyword>
<name>A0A0C3F8E5_PILCF</name>
<feature type="domain" description="AAA+ ATPase" evidence="7">
    <location>
        <begin position="53"/>
        <end position="193"/>
    </location>
</feature>
<evidence type="ECO:0000256" key="2">
    <source>
        <dbReference type="ARBA" id="ARBA00022741"/>
    </source>
</evidence>
<comment type="subcellular location">
    <subcellularLocation>
        <location evidence="1">Mitochondrion outer membrane</location>
        <topology evidence="1">Single-pass membrane protein</topology>
    </subcellularLocation>
</comment>
<dbReference type="InterPro" id="IPR003959">
    <property type="entry name" value="ATPase_AAA_core"/>
</dbReference>
<keyword evidence="5" id="KW-0496">Mitochondrion</keyword>
<proteinExistence type="inferred from homology"/>
<dbReference type="InterPro" id="IPR003593">
    <property type="entry name" value="AAA+_ATPase"/>
</dbReference>
<evidence type="ECO:0000313" key="8">
    <source>
        <dbReference type="EMBL" id="KIM81035.1"/>
    </source>
</evidence>
<organism evidence="8 9">
    <name type="scientific">Piloderma croceum (strain F 1598)</name>
    <dbReference type="NCBI Taxonomy" id="765440"/>
    <lineage>
        <taxon>Eukaryota</taxon>
        <taxon>Fungi</taxon>
        <taxon>Dikarya</taxon>
        <taxon>Basidiomycota</taxon>
        <taxon>Agaricomycotina</taxon>
        <taxon>Agaricomycetes</taxon>
        <taxon>Agaricomycetidae</taxon>
        <taxon>Atheliales</taxon>
        <taxon>Atheliaceae</taxon>
        <taxon>Piloderma</taxon>
    </lineage>
</organism>
<dbReference type="InterPro" id="IPR027417">
    <property type="entry name" value="P-loop_NTPase"/>
</dbReference>
<dbReference type="InParanoid" id="A0A0C3F8E5"/>
<dbReference type="PANTHER" id="PTHR45644">
    <property type="entry name" value="AAA ATPASE, PUTATIVE (AFU_ORTHOLOGUE AFUA_2G12920)-RELATED-RELATED"/>
    <property type="match status" value="1"/>
</dbReference>
<dbReference type="GO" id="GO:0005524">
    <property type="term" value="F:ATP binding"/>
    <property type="evidence" value="ECO:0007669"/>
    <property type="project" value="UniProtKB-KW"/>
</dbReference>
<dbReference type="Pfam" id="PF00004">
    <property type="entry name" value="AAA"/>
    <property type="match status" value="1"/>
</dbReference>